<protein>
    <submittedName>
        <fullName evidence="5">Hydantoinase/oxoprolinase family protein</fullName>
    </submittedName>
</protein>
<evidence type="ECO:0000259" key="4">
    <source>
        <dbReference type="Pfam" id="PF19278"/>
    </source>
</evidence>
<dbReference type="InterPro" id="IPR049517">
    <property type="entry name" value="ACX-like_C"/>
</dbReference>
<evidence type="ECO:0000259" key="3">
    <source>
        <dbReference type="Pfam" id="PF05378"/>
    </source>
</evidence>
<feature type="domain" description="Hydantoinase/oxoprolinase N-terminal" evidence="3">
    <location>
        <begin position="6"/>
        <end position="94"/>
    </location>
</feature>
<sequence length="613" mass="63925">MAVITIDIDTGGTFTDGFVVRDGIAHTTKVLTTPHDLAVCFREVIEGAAAALGVTVPDMLRDTVSVRYATTVGTNTVVQRRGPRIGLLTDPRLRPAEQDAGVGLFVEPGMVAEIPDADNGAGGARALPAVRALLQQGARGLVVACSNGGAEDEKALADTFAEHYPRHCLDSVPLLRAGEVAADPDPVRRRSTALFNAYVHPDVADYLYRAEDYLRQHGYQRPLRIVHNDGGAARVARTIAGKTYNSGPMAGLLGARTVAQHYGFHDLVTLDMGGTSLDVGILRAGEVPMRRHGRIEDVEISFPLPDLVPLGVGGGSVAWLDGSELRVGPHSAGAKPGPACFGFGGAEPTVTDADVVLGVLRPEAFLDGSMRISADAATRAFEPLAQTLGLSPAETAERVLVTAHQDAGGRLAAELTERGIDPASVTALAFGGNGATHGAGIAEAAGIGELLILPFAPVFSAYGASTVDIRHRHESVVGEESEDTLTARALRDMRGEGIPSQDVTLDVSRFQRDGADWVSVEASHALPHVGLTQPVTDSGTSGGASRTTSAVRWPGHGETETVVLDRTALLPGEPVAGPALIDLSATTCAVPPGWTGVLDEHGVLRLTAPTRSI</sequence>
<comment type="caution">
    <text evidence="5">The sequence shown here is derived from an EMBL/GenBank/DDBJ whole genome shotgun (WGS) entry which is preliminary data.</text>
</comment>
<dbReference type="Proteomes" id="UP000309992">
    <property type="component" value="Unassembled WGS sequence"/>
</dbReference>
<feature type="domain" description="Acetophenone carboxylase-like C-terminal" evidence="4">
    <location>
        <begin position="563"/>
        <end position="607"/>
    </location>
</feature>
<evidence type="ECO:0000256" key="1">
    <source>
        <dbReference type="SAM" id="MobiDB-lite"/>
    </source>
</evidence>
<dbReference type="InterPro" id="IPR002821">
    <property type="entry name" value="Hydantoinase_A"/>
</dbReference>
<feature type="compositionally biased region" description="Low complexity" evidence="1">
    <location>
        <begin position="536"/>
        <end position="549"/>
    </location>
</feature>
<evidence type="ECO:0000313" key="6">
    <source>
        <dbReference type="Proteomes" id="UP000309992"/>
    </source>
</evidence>
<reference evidence="5 6" key="1">
    <citation type="journal article" date="2015" name="Antonie Van Leeuwenhoek">
        <title>Prauserella endophytica sp. nov., an endophytic actinobacterium isolated from Tamarix taklamakanensis.</title>
        <authorList>
            <person name="Liu J.M."/>
            <person name="Habden X."/>
            <person name="Guo L."/>
            <person name="Tuo L."/>
            <person name="Jiang Z.K."/>
            <person name="Liu S.W."/>
            <person name="Liu X.F."/>
            <person name="Chen L."/>
            <person name="Li R.F."/>
            <person name="Zhang Y.Q."/>
            <person name="Sun C.H."/>
        </authorList>
    </citation>
    <scope>NUCLEOTIDE SEQUENCE [LARGE SCALE GENOMIC DNA]</scope>
    <source>
        <strain evidence="5 6">CGMCC 4.7182</strain>
    </source>
</reference>
<evidence type="ECO:0000259" key="2">
    <source>
        <dbReference type="Pfam" id="PF01968"/>
    </source>
</evidence>
<dbReference type="PANTHER" id="PTHR11365">
    <property type="entry name" value="5-OXOPROLINASE RELATED"/>
    <property type="match status" value="1"/>
</dbReference>
<name>A0ABY2S6T5_9PSEU</name>
<keyword evidence="6" id="KW-1185">Reference proteome</keyword>
<dbReference type="RefSeq" id="WP_137095381.1">
    <property type="nucleotide sequence ID" value="NZ_SWMS01000007.1"/>
</dbReference>
<dbReference type="Pfam" id="PF01968">
    <property type="entry name" value="Hydantoinase_A"/>
    <property type="match status" value="1"/>
</dbReference>
<dbReference type="PANTHER" id="PTHR11365:SF23">
    <property type="entry name" value="HYPOTHETICAL 5-OXOPROLINASE (EUROFUNG)-RELATED"/>
    <property type="match status" value="1"/>
</dbReference>
<accession>A0ABY2S6T5</accession>
<evidence type="ECO:0000313" key="5">
    <source>
        <dbReference type="EMBL" id="TKG70815.1"/>
    </source>
</evidence>
<feature type="domain" description="Hydantoinase A/oxoprolinase" evidence="2">
    <location>
        <begin position="189"/>
        <end position="472"/>
    </location>
</feature>
<dbReference type="Pfam" id="PF19278">
    <property type="entry name" value="Hydant_A_C"/>
    <property type="match status" value="1"/>
</dbReference>
<dbReference type="EMBL" id="SWMS01000007">
    <property type="protein sequence ID" value="TKG70815.1"/>
    <property type="molecule type" value="Genomic_DNA"/>
</dbReference>
<dbReference type="InterPro" id="IPR045079">
    <property type="entry name" value="Oxoprolinase-like"/>
</dbReference>
<dbReference type="InterPro" id="IPR008040">
    <property type="entry name" value="Hydant_A_N"/>
</dbReference>
<organism evidence="5 6">
    <name type="scientific">Prauserella endophytica</name>
    <dbReference type="NCBI Taxonomy" id="1592324"/>
    <lineage>
        <taxon>Bacteria</taxon>
        <taxon>Bacillati</taxon>
        <taxon>Actinomycetota</taxon>
        <taxon>Actinomycetes</taxon>
        <taxon>Pseudonocardiales</taxon>
        <taxon>Pseudonocardiaceae</taxon>
        <taxon>Prauserella</taxon>
        <taxon>Prauserella coralliicola group</taxon>
    </lineage>
</organism>
<feature type="region of interest" description="Disordered" evidence="1">
    <location>
        <begin position="530"/>
        <end position="551"/>
    </location>
</feature>
<gene>
    <name evidence="5" type="ORF">FCN18_14920</name>
</gene>
<dbReference type="Pfam" id="PF05378">
    <property type="entry name" value="Hydant_A_N"/>
    <property type="match status" value="1"/>
</dbReference>
<proteinExistence type="predicted"/>